<evidence type="ECO:0000313" key="2">
    <source>
        <dbReference type="EMBL" id="KAL3686932.1"/>
    </source>
</evidence>
<evidence type="ECO:0000256" key="1">
    <source>
        <dbReference type="SAM" id="MobiDB-lite"/>
    </source>
</evidence>
<dbReference type="Gene3D" id="2.40.70.10">
    <property type="entry name" value="Acid Proteases"/>
    <property type="match status" value="1"/>
</dbReference>
<feature type="region of interest" description="Disordered" evidence="1">
    <location>
        <begin position="1"/>
        <end position="25"/>
    </location>
</feature>
<comment type="caution">
    <text evidence="2">The sequence shown here is derived from an EMBL/GenBank/DDBJ whole genome shotgun (WGS) entry which is preliminary data.</text>
</comment>
<keyword evidence="3" id="KW-1185">Reference proteome</keyword>
<feature type="compositionally biased region" description="Low complexity" evidence="1">
    <location>
        <begin position="308"/>
        <end position="323"/>
    </location>
</feature>
<feature type="region of interest" description="Disordered" evidence="1">
    <location>
        <begin position="523"/>
        <end position="583"/>
    </location>
</feature>
<gene>
    <name evidence="2" type="ORF">R1sor_013241</name>
</gene>
<feature type="compositionally biased region" description="Pro residues" evidence="1">
    <location>
        <begin position="543"/>
        <end position="555"/>
    </location>
</feature>
<evidence type="ECO:0000313" key="3">
    <source>
        <dbReference type="Proteomes" id="UP001633002"/>
    </source>
</evidence>
<name>A0ABD3H8N1_9MARC</name>
<dbReference type="PANTHER" id="PTHR48125">
    <property type="entry name" value="LP07818P1"/>
    <property type="match status" value="1"/>
</dbReference>
<proteinExistence type="predicted"/>
<dbReference type="SUPFAM" id="SSF50630">
    <property type="entry name" value="Acid proteases"/>
    <property type="match status" value="1"/>
</dbReference>
<sequence length="829" mass="91789">MAANTTSDAGNPGAAAAPASTAAAGTSMAGAATPVTGAATAPPPVAQGTNPGVVPPVDTISLLQALVGLMRQQQPVERPTPKALQFVVRNHGRFNGHEVSRYLRQYHGEMELFEISEQDMLASFELVVEVELRDCVREIQRRSVSWIAFERVLREEFLEEDSERVTRRTFLDWVESRPGQTIGLNELLLEFDRRYKQLSTREEIVLDVSKTKLFLQAADEVSADRLCYMLADRGAETGLTLDWTRVEDSVAILSRQKRAVGQYYGVHAYVAPQAAAELHRGEPSAAARAAVPVPIPVHVPAPAPAPAPAAAQAARPPRRQPAVNQDQQNLMEDLARQMREMRVEMTGLRREPASAAVENRQRNFPPRRCLLCDSVDHFKGECLELRAALRDNIVRYQEGMLHLVAIGEQLQTRWGKGGMKTLLQPPVAAVAIADRYVQPDVFAAKVEAFCGPTLLEATSDATDQLPQLEELRRGAEQARRFTGWNDPVDSATAKAFLVNTKQVSWADPLEAIVEEKRRRDEANLELDQQRITRRKAAEAVANTPPPSGPPPPPGPMEGFQGETSAAAKQKQRATPREKGKASAYKLASDVEATADIRSIFEHGLMDARIEFSLRDLLAIEKIGCNTTVVDEGDDDDDYQHLVFVAGNAVDDDEGEETKVVALESDYMNDHWARATAEAKICLGGLAEHVKALVDNGSEINIMSKEVYDRGQWSIDLNHRWMIRGANNLKGDLYGACPEVHVKVGDIIVNQHFFVQTSAPYPVLLGMPYITVVRMKTKVMNDGSHYARIPSLDDRRSVQFLTVRPNHDRNRRNLRDGVARRDKVFQSSLL</sequence>
<organism evidence="2 3">
    <name type="scientific">Riccia sorocarpa</name>
    <dbReference type="NCBI Taxonomy" id="122646"/>
    <lineage>
        <taxon>Eukaryota</taxon>
        <taxon>Viridiplantae</taxon>
        <taxon>Streptophyta</taxon>
        <taxon>Embryophyta</taxon>
        <taxon>Marchantiophyta</taxon>
        <taxon>Marchantiopsida</taxon>
        <taxon>Marchantiidae</taxon>
        <taxon>Marchantiales</taxon>
        <taxon>Ricciaceae</taxon>
        <taxon>Riccia</taxon>
    </lineage>
</organism>
<dbReference type="InterPro" id="IPR021109">
    <property type="entry name" value="Peptidase_aspartic_dom_sf"/>
</dbReference>
<reference evidence="2 3" key="1">
    <citation type="submission" date="2024-09" db="EMBL/GenBank/DDBJ databases">
        <title>Chromosome-scale assembly of Riccia sorocarpa.</title>
        <authorList>
            <person name="Paukszto L."/>
        </authorList>
    </citation>
    <scope>NUCLEOTIDE SEQUENCE [LARGE SCALE GENOMIC DNA]</scope>
    <source>
        <strain evidence="2">LP-2024</strain>
        <tissue evidence="2">Aerial parts of the thallus</tissue>
    </source>
</reference>
<accession>A0ABD3H8N1</accession>
<dbReference type="PANTHER" id="PTHR48125:SF10">
    <property type="entry name" value="OS12G0136300 PROTEIN"/>
    <property type="match status" value="1"/>
</dbReference>
<dbReference type="CDD" id="cd00303">
    <property type="entry name" value="retropepsin_like"/>
    <property type="match status" value="1"/>
</dbReference>
<dbReference type="Proteomes" id="UP001633002">
    <property type="component" value="Unassembled WGS sequence"/>
</dbReference>
<dbReference type="EMBL" id="JBJQOH010000004">
    <property type="protein sequence ID" value="KAL3686932.1"/>
    <property type="molecule type" value="Genomic_DNA"/>
</dbReference>
<feature type="region of interest" description="Disordered" evidence="1">
    <location>
        <begin position="304"/>
        <end position="327"/>
    </location>
</feature>
<dbReference type="AlphaFoldDB" id="A0ABD3H8N1"/>
<protein>
    <submittedName>
        <fullName evidence="2">Uncharacterized protein</fullName>
    </submittedName>
</protein>